<evidence type="ECO:0000313" key="2">
    <source>
        <dbReference type="EMBL" id="GAA3791513.1"/>
    </source>
</evidence>
<organism evidence="2 3">
    <name type="scientific">Amycolatopsis tucumanensis</name>
    <dbReference type="NCBI Taxonomy" id="401106"/>
    <lineage>
        <taxon>Bacteria</taxon>
        <taxon>Bacillati</taxon>
        <taxon>Actinomycetota</taxon>
        <taxon>Actinomycetes</taxon>
        <taxon>Pseudonocardiales</taxon>
        <taxon>Pseudonocardiaceae</taxon>
        <taxon>Amycolatopsis</taxon>
    </lineage>
</organism>
<dbReference type="CDD" id="cd00093">
    <property type="entry name" value="HTH_XRE"/>
    <property type="match status" value="1"/>
</dbReference>
<dbReference type="InterPro" id="IPR011990">
    <property type="entry name" value="TPR-like_helical_dom_sf"/>
</dbReference>
<dbReference type="InterPro" id="IPR010982">
    <property type="entry name" value="Lambda_DNA-bd_dom_sf"/>
</dbReference>
<dbReference type="PROSITE" id="PS50943">
    <property type="entry name" value="HTH_CROC1"/>
    <property type="match status" value="1"/>
</dbReference>
<evidence type="ECO:0000313" key="3">
    <source>
        <dbReference type="Proteomes" id="UP001501624"/>
    </source>
</evidence>
<dbReference type="InterPro" id="IPR001387">
    <property type="entry name" value="Cro/C1-type_HTH"/>
</dbReference>
<keyword evidence="3" id="KW-1185">Reference proteome</keyword>
<accession>A0ABP7HEP6</accession>
<dbReference type="SUPFAM" id="SSF47413">
    <property type="entry name" value="lambda repressor-like DNA-binding domains"/>
    <property type="match status" value="1"/>
</dbReference>
<dbReference type="SMART" id="SM00530">
    <property type="entry name" value="HTH_XRE"/>
    <property type="match status" value="1"/>
</dbReference>
<name>A0ABP7HEP6_9PSEU</name>
<dbReference type="Gene3D" id="1.10.260.40">
    <property type="entry name" value="lambda repressor-like DNA-binding domains"/>
    <property type="match status" value="1"/>
</dbReference>
<dbReference type="Pfam" id="PF01381">
    <property type="entry name" value="HTH_3"/>
    <property type="match status" value="1"/>
</dbReference>
<proteinExistence type="predicted"/>
<gene>
    <name evidence="2" type="ORF">GCM10022380_05110</name>
</gene>
<dbReference type="Gene3D" id="1.25.40.10">
    <property type="entry name" value="Tetratricopeptide repeat domain"/>
    <property type="match status" value="1"/>
</dbReference>
<protein>
    <submittedName>
        <fullName evidence="2">Helix-turn-helix transcriptional regulator</fullName>
    </submittedName>
</protein>
<evidence type="ECO:0000259" key="1">
    <source>
        <dbReference type="PROSITE" id="PS50943"/>
    </source>
</evidence>
<dbReference type="SUPFAM" id="SSF48452">
    <property type="entry name" value="TPR-like"/>
    <property type="match status" value="1"/>
</dbReference>
<feature type="domain" description="HTH cro/C1-type" evidence="1">
    <location>
        <begin position="8"/>
        <end position="62"/>
    </location>
</feature>
<comment type="caution">
    <text evidence="2">The sequence shown here is derived from an EMBL/GenBank/DDBJ whole genome shotgun (WGS) entry which is preliminary data.</text>
</comment>
<dbReference type="EMBL" id="BAABCM010000001">
    <property type="protein sequence ID" value="GAA3791513.1"/>
    <property type="molecule type" value="Genomic_DNA"/>
</dbReference>
<dbReference type="Proteomes" id="UP001501624">
    <property type="component" value="Unassembled WGS sequence"/>
</dbReference>
<dbReference type="RefSeq" id="WP_237336665.1">
    <property type="nucleotide sequence ID" value="NZ_BAABCM010000001.1"/>
</dbReference>
<reference evidence="3" key="1">
    <citation type="journal article" date="2019" name="Int. J. Syst. Evol. Microbiol.">
        <title>The Global Catalogue of Microorganisms (GCM) 10K type strain sequencing project: providing services to taxonomists for standard genome sequencing and annotation.</title>
        <authorList>
            <consortium name="The Broad Institute Genomics Platform"/>
            <consortium name="The Broad Institute Genome Sequencing Center for Infectious Disease"/>
            <person name="Wu L."/>
            <person name="Ma J."/>
        </authorList>
    </citation>
    <scope>NUCLEOTIDE SEQUENCE [LARGE SCALE GENOMIC DNA]</scope>
    <source>
        <strain evidence="3">JCM 17017</strain>
    </source>
</reference>
<sequence>MAAKRTGLARARRAAGHTQERLAQLLGIDTSTVARWESGLSEPSPHRRPRLAKLLHITERELEGLLGDHQSSTDPTRAGTGSPDTFLVPVVIEGRTVLLSLDEPTVAAHAVDPGVVPVGSGGVAATAAQWGDMSPLDRRSLLRSGLAVGALPALCLDELQQVAAARADARRYFDRSVLGYFKRQLEACKSDDGDRGPKRTLPLVLGLLAAIEEHASEVKPQLRRELLAAGAEGAEFAAWLYRDVRDFGRSLYWYDRATEWAQEAGDVPMQGYVLLKKAQLAFDEREPVRMLTLAQAAQQKAWCLPKRVQAEAVQQEARAEVMLGATADAVRPQLERARELLDDAAAEASALGAHYSQRLLTMQTAICLTEAGAPRQAVELYEQALREDTFSKRDYGFFLSFMAGSLALAGEPDQAARTGMASASRARETNSDRTKQQLVTVLAYLRPWQHRPAVRELRQAVAA</sequence>